<gene>
    <name evidence="1" type="ORF">DBRI00130_LOCUS14304</name>
</gene>
<evidence type="ECO:0000313" key="1">
    <source>
        <dbReference type="EMBL" id="CAE4606037.1"/>
    </source>
</evidence>
<reference evidence="1" key="1">
    <citation type="submission" date="2021-01" db="EMBL/GenBank/DDBJ databases">
        <authorList>
            <person name="Corre E."/>
            <person name="Pelletier E."/>
            <person name="Niang G."/>
            <person name="Scheremetjew M."/>
            <person name="Finn R."/>
            <person name="Kale V."/>
            <person name="Holt S."/>
            <person name="Cochrane G."/>
            <person name="Meng A."/>
            <person name="Brown T."/>
            <person name="Cohen L."/>
        </authorList>
    </citation>
    <scope>NUCLEOTIDE SEQUENCE</scope>
    <source>
        <strain evidence="1">GSO104</strain>
    </source>
</reference>
<dbReference type="AlphaFoldDB" id="A0A7S4R7T7"/>
<protein>
    <submittedName>
        <fullName evidence="1">Uncharacterized protein</fullName>
    </submittedName>
</protein>
<organism evidence="1">
    <name type="scientific">Ditylum brightwellii</name>
    <dbReference type="NCBI Taxonomy" id="49249"/>
    <lineage>
        <taxon>Eukaryota</taxon>
        <taxon>Sar</taxon>
        <taxon>Stramenopiles</taxon>
        <taxon>Ochrophyta</taxon>
        <taxon>Bacillariophyta</taxon>
        <taxon>Mediophyceae</taxon>
        <taxon>Lithodesmiophycidae</taxon>
        <taxon>Lithodesmiales</taxon>
        <taxon>Lithodesmiaceae</taxon>
        <taxon>Ditylum</taxon>
    </lineage>
</organism>
<proteinExistence type="predicted"/>
<name>A0A7S4R7T7_9STRA</name>
<sequence>MMPSFKITNPKGYKKGNITFSPNDDVFVIERYEDIMSDDEKAMLWYTNQDKRKIQHSIKKTLKAMQKNTNTCNRCIRGLEHMISPEHFEQKKINRDCVQLGVLKEQQRQEMYGIIDSNELRNISSKASKWARNKALEQGAIDAMYQQELAVNMYDRH</sequence>
<dbReference type="EMBL" id="HBNS01017902">
    <property type="protein sequence ID" value="CAE4606037.1"/>
    <property type="molecule type" value="Transcribed_RNA"/>
</dbReference>
<accession>A0A7S4R7T7</accession>